<organism evidence="2 3">
    <name type="scientific">Streptomyces violaceus</name>
    <name type="common">Streptomyces venezuelae</name>
    <dbReference type="NCBI Taxonomy" id="1936"/>
    <lineage>
        <taxon>Bacteria</taxon>
        <taxon>Bacillati</taxon>
        <taxon>Actinomycetota</taxon>
        <taxon>Actinomycetes</taxon>
        <taxon>Kitasatosporales</taxon>
        <taxon>Streptomycetaceae</taxon>
        <taxon>Streptomyces</taxon>
    </lineage>
</organism>
<keyword evidence="1" id="KW-0808">Transferase</keyword>
<evidence type="ECO:0000313" key="2">
    <source>
        <dbReference type="EMBL" id="WUG98946.1"/>
    </source>
</evidence>
<dbReference type="Pfam" id="PF13489">
    <property type="entry name" value="Methyltransf_23"/>
    <property type="match status" value="1"/>
</dbReference>
<evidence type="ECO:0000256" key="1">
    <source>
        <dbReference type="ARBA" id="ARBA00022679"/>
    </source>
</evidence>
<gene>
    <name evidence="2" type="ORF">OHB29_41615</name>
</gene>
<name>A0ABZ1P4G3_STRVL</name>
<protein>
    <submittedName>
        <fullName evidence="2">Methyltransferase domain-containing protein</fullName>
    </submittedName>
</protein>
<dbReference type="SUPFAM" id="SSF53335">
    <property type="entry name" value="S-adenosyl-L-methionine-dependent methyltransferases"/>
    <property type="match status" value="1"/>
</dbReference>
<dbReference type="GO" id="GO:0032259">
    <property type="term" value="P:methylation"/>
    <property type="evidence" value="ECO:0007669"/>
    <property type="project" value="UniProtKB-KW"/>
</dbReference>
<keyword evidence="2" id="KW-0489">Methyltransferase</keyword>
<accession>A0ABZ1P4G3</accession>
<dbReference type="CDD" id="cd02440">
    <property type="entry name" value="AdoMet_MTases"/>
    <property type="match status" value="1"/>
</dbReference>
<keyword evidence="3" id="KW-1185">Reference proteome</keyword>
<dbReference type="RefSeq" id="WP_328347259.1">
    <property type="nucleotide sequence ID" value="NZ_CP107906.1"/>
</dbReference>
<dbReference type="InterPro" id="IPR029063">
    <property type="entry name" value="SAM-dependent_MTases_sf"/>
</dbReference>
<dbReference type="Gene3D" id="3.40.50.150">
    <property type="entry name" value="Vaccinia Virus protein VP39"/>
    <property type="match status" value="1"/>
</dbReference>
<dbReference type="Proteomes" id="UP001341259">
    <property type="component" value="Chromosome"/>
</dbReference>
<dbReference type="GO" id="GO:0008168">
    <property type="term" value="F:methyltransferase activity"/>
    <property type="evidence" value="ECO:0007669"/>
    <property type="project" value="UniProtKB-KW"/>
</dbReference>
<dbReference type="PANTHER" id="PTHR43861:SF3">
    <property type="entry name" value="PUTATIVE (AFU_ORTHOLOGUE AFUA_2G14390)-RELATED"/>
    <property type="match status" value="1"/>
</dbReference>
<proteinExistence type="predicted"/>
<reference evidence="2 3" key="1">
    <citation type="submission" date="2022-10" db="EMBL/GenBank/DDBJ databases">
        <title>The complete genomes of actinobacterial strains from the NBC collection.</title>
        <authorList>
            <person name="Joergensen T.S."/>
            <person name="Alvarez Arevalo M."/>
            <person name="Sterndorff E.B."/>
            <person name="Faurdal D."/>
            <person name="Vuksanovic O."/>
            <person name="Mourched A.-S."/>
            <person name="Charusanti P."/>
            <person name="Shaw S."/>
            <person name="Blin K."/>
            <person name="Weber T."/>
        </authorList>
    </citation>
    <scope>NUCLEOTIDE SEQUENCE [LARGE SCALE GENOMIC DNA]</scope>
    <source>
        <strain evidence="2 3">NBC_00456</strain>
    </source>
</reference>
<sequence length="283" mass="30779">MGQDKGYLLDNRQVEAGTRFGAPAALFDASTFRHFETVGIDEGWRCWEVGAGGPGVAAWLREHVGPRGRVLATDIDVSWAQTAATGGVEVVRHDVGCDAPPAGPFDLVHARLVLVHVAERDAALRTMVQALRPGGWLLVEDADPALQPLICPDEHDREQQLANRLRTGFRRLLRQRGADLSYGRRLPRLLREAGLADVEADAYFPITSPACDVLETATVQQVRDELVTGGLATEEEIEQHLANIAAGRLDLATSPMISAWGRRPVGDGSQPWSRGRLVFSGRA</sequence>
<dbReference type="EMBL" id="CP107906">
    <property type="protein sequence ID" value="WUG98946.1"/>
    <property type="molecule type" value="Genomic_DNA"/>
</dbReference>
<evidence type="ECO:0000313" key="3">
    <source>
        <dbReference type="Proteomes" id="UP001341259"/>
    </source>
</evidence>
<dbReference type="PANTHER" id="PTHR43861">
    <property type="entry name" value="TRANS-ACONITATE 2-METHYLTRANSFERASE-RELATED"/>
    <property type="match status" value="1"/>
</dbReference>